<organism evidence="1 2">
    <name type="scientific">Nitrosopumilus zosterae</name>
    <dbReference type="NCBI Taxonomy" id="718286"/>
    <lineage>
        <taxon>Archaea</taxon>
        <taxon>Nitrososphaerota</taxon>
        <taxon>Nitrososphaeria</taxon>
        <taxon>Nitrosopumilales</taxon>
        <taxon>Nitrosopumilaceae</taxon>
        <taxon>Nitrosopumilus</taxon>
    </lineage>
</organism>
<dbReference type="RefSeq" id="WP_109876621.1">
    <property type="nucleotide sequence ID" value="NZ_AP026695.1"/>
</dbReference>
<evidence type="ECO:0000313" key="2">
    <source>
        <dbReference type="Proteomes" id="UP000245829"/>
    </source>
</evidence>
<sequence length="250" mass="30372">MLGIFHLKKFKFEFKDEIFYSFDKNFIPHLLGKRGNQTAINTAGSTWKKEIQRYLNQRQAENRSQNPKWTELFNFLQGHLTTESALFLPHKDKIIKEDIKEIFQSTNRKDKERLGEFLRFREILRYNLIFFKKESKFRHKILPMIFDENNDFRRDVSPQYLYILLSLYVARKYSIFSNYKYKEFANKLKIGRDTYNKKFLDGLKSSQSIHNLTALCYTQYFWFDYRLSQSEHSEIHKILFNMFNELNLPS</sequence>
<keyword evidence="2" id="KW-1185">Reference proteome</keyword>
<gene>
    <name evidence="1" type="ORF">NZNM25_07610</name>
</gene>
<dbReference type="EMBL" id="BGKI01000004">
    <property type="protein sequence ID" value="GBH33970.1"/>
    <property type="molecule type" value="Genomic_DNA"/>
</dbReference>
<evidence type="ECO:0000313" key="1">
    <source>
        <dbReference type="EMBL" id="GBH33970.1"/>
    </source>
</evidence>
<reference evidence="1 2" key="1">
    <citation type="submission" date="2018-05" db="EMBL/GenBank/DDBJ databases">
        <title>genome sequencing of Nitrosopumilus sp. NM25.</title>
        <authorList>
            <person name="Mori K."/>
            <person name="Nakagawa T."/>
        </authorList>
    </citation>
    <scope>NUCLEOTIDE SEQUENCE [LARGE SCALE GENOMIC DNA]</scope>
    <source>
        <strain evidence="1 2">NM25</strain>
    </source>
</reference>
<dbReference type="Proteomes" id="UP000245829">
    <property type="component" value="Unassembled WGS sequence"/>
</dbReference>
<dbReference type="GeneID" id="76208915"/>
<comment type="caution">
    <text evidence="1">The sequence shown here is derived from an EMBL/GenBank/DDBJ whole genome shotgun (WGS) entry which is preliminary data.</text>
</comment>
<name>A0A2S2KQK8_9ARCH</name>
<dbReference type="AlphaFoldDB" id="A0A2S2KQK8"/>
<accession>A0A2S2KQK8</accession>
<proteinExistence type="predicted"/>
<protein>
    <submittedName>
        <fullName evidence="1">Uncharacterized protein</fullName>
    </submittedName>
</protein>